<feature type="compositionally biased region" description="Polar residues" evidence="7">
    <location>
        <begin position="229"/>
        <end position="240"/>
    </location>
</feature>
<feature type="compositionally biased region" description="Low complexity" evidence="7">
    <location>
        <begin position="68"/>
        <end position="78"/>
    </location>
</feature>
<dbReference type="InterPro" id="IPR050335">
    <property type="entry name" value="ERT1_acuK_gluconeogen_tf"/>
</dbReference>
<feature type="compositionally biased region" description="Low complexity" evidence="7">
    <location>
        <begin position="539"/>
        <end position="562"/>
    </location>
</feature>
<feature type="region of interest" description="Disordered" evidence="7">
    <location>
        <begin position="205"/>
        <end position="285"/>
    </location>
</feature>
<evidence type="ECO:0000256" key="1">
    <source>
        <dbReference type="ARBA" id="ARBA00022723"/>
    </source>
</evidence>
<dbReference type="EMBL" id="LFZO01000166">
    <property type="protein sequence ID" value="KXT12065.1"/>
    <property type="molecule type" value="Genomic_DNA"/>
</dbReference>
<feature type="compositionally biased region" description="Polar residues" evidence="7">
    <location>
        <begin position="147"/>
        <end position="158"/>
    </location>
</feature>
<sequence>MCTESASAATKRQSPSHDHSLLYPGSLKRKLSPLLRPARYGEVCYPSPPMSNPPSPPRLPQDQSATFASVSQPSTSSSITATSALMPAVAIATSSLGPPFYTPAAQAPGHARSAPSFTTPISATAITTSSQSQPTSSAPTPWQSSAENESTTRPTSSRGGRKSKAHVASACINCKRAHLSCDVNRPCARCVSSGKQDTCFDVQHKKRGRPRLREEGEFKVEQPLPEPRPTTTIPSGSSDPSVRPLAATRPRRAESFRSLRSQGSDSSGAVASPTYPLPPPPTATRPTFDFHYPPIAPSVQPGYEVPTVFLDLDLVIIKANMPYRHIMVGGQEIAGRQLSDIAMPMDGESFQAIRARLRAEREAREPVYMPPIVQPGQDPLNGALEADVERYTQGFDDHTYNWTQTQMGNAAVTFPARVRLAKANAFFVAVTLPTFRPVEPPAPPPLYARMPAAILLQAQSSDSYTTTRPFATHSAPASAYTPFPAASPLMAPFRSIGHQSNRSYPPPQPPLPYQHQTQPQSLQQPTQSHTSYQPPPSGTPRLPAAEPPTETTAFTPRTAARELPAASSTHGAVQLPPIIGSSAHPPSIRMETPPAGPPRTANVPRSESAFISERSLVQDEGENPPRKRQRMGIDDVLHR</sequence>
<feature type="region of interest" description="Disordered" evidence="7">
    <location>
        <begin position="42"/>
        <end position="78"/>
    </location>
</feature>
<evidence type="ECO:0000256" key="3">
    <source>
        <dbReference type="ARBA" id="ARBA00023015"/>
    </source>
</evidence>
<evidence type="ECO:0000313" key="10">
    <source>
        <dbReference type="Proteomes" id="UP000073492"/>
    </source>
</evidence>
<feature type="region of interest" description="Disordered" evidence="7">
    <location>
        <begin position="126"/>
        <end position="163"/>
    </location>
</feature>
<dbReference type="InterPro" id="IPR001138">
    <property type="entry name" value="Zn2Cys6_DnaBD"/>
</dbReference>
<evidence type="ECO:0000256" key="2">
    <source>
        <dbReference type="ARBA" id="ARBA00022833"/>
    </source>
</evidence>
<feature type="region of interest" description="Disordered" evidence="7">
    <location>
        <begin position="495"/>
        <end position="639"/>
    </location>
</feature>
<dbReference type="STRING" id="113226.A0A139IBU8"/>
<organism evidence="9 10">
    <name type="scientific">Pseudocercospora musae</name>
    <dbReference type="NCBI Taxonomy" id="113226"/>
    <lineage>
        <taxon>Eukaryota</taxon>
        <taxon>Fungi</taxon>
        <taxon>Dikarya</taxon>
        <taxon>Ascomycota</taxon>
        <taxon>Pezizomycotina</taxon>
        <taxon>Dothideomycetes</taxon>
        <taxon>Dothideomycetidae</taxon>
        <taxon>Mycosphaerellales</taxon>
        <taxon>Mycosphaerellaceae</taxon>
        <taxon>Pseudocercospora</taxon>
    </lineage>
</organism>
<dbReference type="PANTHER" id="PTHR47659">
    <property type="entry name" value="ZN(II)2CYS6 TRANSCRIPTION FACTOR (EUROFUNG)-RELATED"/>
    <property type="match status" value="1"/>
</dbReference>
<feature type="compositionally biased region" description="Low complexity" evidence="7">
    <location>
        <begin position="513"/>
        <end position="531"/>
    </location>
</feature>
<keyword evidence="6" id="KW-0539">Nucleus</keyword>
<evidence type="ECO:0000256" key="4">
    <source>
        <dbReference type="ARBA" id="ARBA00023125"/>
    </source>
</evidence>
<evidence type="ECO:0000313" key="9">
    <source>
        <dbReference type="EMBL" id="KXT12065.1"/>
    </source>
</evidence>
<feature type="compositionally biased region" description="Pro residues" evidence="7">
    <location>
        <begin position="46"/>
        <end position="59"/>
    </location>
</feature>
<dbReference type="CDD" id="cd00067">
    <property type="entry name" value="GAL4"/>
    <property type="match status" value="1"/>
</dbReference>
<dbReference type="SMART" id="SM00066">
    <property type="entry name" value="GAL4"/>
    <property type="match status" value="1"/>
</dbReference>
<dbReference type="PANTHER" id="PTHR47659:SF4">
    <property type="entry name" value="ZN(II)2CYS6 TRANSCRIPTION FACTOR (EUROFUNG)"/>
    <property type="match status" value="1"/>
</dbReference>
<feature type="compositionally biased region" description="Polar residues" evidence="7">
    <location>
        <begin position="1"/>
        <end position="13"/>
    </location>
</feature>
<dbReference type="Gene3D" id="4.10.240.10">
    <property type="entry name" value="Zn(2)-C6 fungal-type DNA-binding domain"/>
    <property type="match status" value="1"/>
</dbReference>
<dbReference type="Proteomes" id="UP000073492">
    <property type="component" value="Unassembled WGS sequence"/>
</dbReference>
<feature type="compositionally biased region" description="Low complexity" evidence="7">
    <location>
        <begin position="126"/>
        <end position="146"/>
    </location>
</feature>
<feature type="compositionally biased region" description="Polar residues" evidence="7">
    <location>
        <begin position="258"/>
        <end position="269"/>
    </location>
</feature>
<keyword evidence="5" id="KW-0804">Transcription</keyword>
<gene>
    <name evidence="9" type="ORF">AC579_1860</name>
</gene>
<feature type="domain" description="Zn(2)-C6 fungal-type" evidence="8">
    <location>
        <begin position="170"/>
        <end position="199"/>
    </location>
</feature>
<dbReference type="PROSITE" id="PS50048">
    <property type="entry name" value="ZN2_CY6_FUNGAL_2"/>
    <property type="match status" value="1"/>
</dbReference>
<evidence type="ECO:0000256" key="5">
    <source>
        <dbReference type="ARBA" id="ARBA00023163"/>
    </source>
</evidence>
<evidence type="ECO:0000256" key="6">
    <source>
        <dbReference type="ARBA" id="ARBA00023242"/>
    </source>
</evidence>
<dbReference type="OrthoDB" id="5575144at2759"/>
<dbReference type="GO" id="GO:0003677">
    <property type="term" value="F:DNA binding"/>
    <property type="evidence" value="ECO:0007669"/>
    <property type="project" value="UniProtKB-KW"/>
</dbReference>
<keyword evidence="10" id="KW-1185">Reference proteome</keyword>
<keyword evidence="1" id="KW-0479">Metal-binding</keyword>
<reference evidence="9 10" key="1">
    <citation type="submission" date="2015-07" db="EMBL/GenBank/DDBJ databases">
        <title>Comparative genomics of the Sigatoka disease complex on banana suggests a link between parallel evolutionary changes in Pseudocercospora fijiensis and Pseudocercospora eumusae and increased virulence on the banana host.</title>
        <authorList>
            <person name="Chang T.-C."/>
            <person name="Salvucci A."/>
            <person name="Crous P.W."/>
            <person name="Stergiopoulos I."/>
        </authorList>
    </citation>
    <scope>NUCLEOTIDE SEQUENCE [LARGE SCALE GENOMIC DNA]</scope>
    <source>
        <strain evidence="9 10">CBS 116634</strain>
    </source>
</reference>
<comment type="caution">
    <text evidence="9">The sequence shown here is derived from an EMBL/GenBank/DDBJ whole genome shotgun (WGS) entry which is preliminary data.</text>
</comment>
<proteinExistence type="predicted"/>
<dbReference type="GO" id="GO:0000981">
    <property type="term" value="F:DNA-binding transcription factor activity, RNA polymerase II-specific"/>
    <property type="evidence" value="ECO:0007669"/>
    <property type="project" value="InterPro"/>
</dbReference>
<dbReference type="GO" id="GO:0008270">
    <property type="term" value="F:zinc ion binding"/>
    <property type="evidence" value="ECO:0007669"/>
    <property type="project" value="InterPro"/>
</dbReference>
<dbReference type="SUPFAM" id="SSF57701">
    <property type="entry name" value="Zn2/Cys6 DNA-binding domain"/>
    <property type="match status" value="1"/>
</dbReference>
<dbReference type="InterPro" id="IPR036864">
    <property type="entry name" value="Zn2-C6_fun-type_DNA-bd_sf"/>
</dbReference>
<keyword evidence="4" id="KW-0238">DNA-binding</keyword>
<name>A0A139IBU8_9PEZI</name>
<keyword evidence="3" id="KW-0805">Transcription regulation</keyword>
<dbReference type="Pfam" id="PF00172">
    <property type="entry name" value="Zn_clus"/>
    <property type="match status" value="1"/>
</dbReference>
<dbReference type="AlphaFoldDB" id="A0A139IBU8"/>
<feature type="compositionally biased region" description="Basic and acidic residues" evidence="7">
    <location>
        <begin position="211"/>
        <end position="220"/>
    </location>
</feature>
<dbReference type="PROSITE" id="PS00463">
    <property type="entry name" value="ZN2_CY6_FUNGAL_1"/>
    <property type="match status" value="1"/>
</dbReference>
<evidence type="ECO:0000259" key="8">
    <source>
        <dbReference type="PROSITE" id="PS50048"/>
    </source>
</evidence>
<protein>
    <recommendedName>
        <fullName evidence="8">Zn(2)-C6 fungal-type domain-containing protein</fullName>
    </recommendedName>
</protein>
<keyword evidence="2" id="KW-0862">Zinc</keyword>
<feature type="region of interest" description="Disordered" evidence="7">
    <location>
        <begin position="1"/>
        <end position="26"/>
    </location>
</feature>
<accession>A0A139IBU8</accession>
<evidence type="ECO:0000256" key="7">
    <source>
        <dbReference type="SAM" id="MobiDB-lite"/>
    </source>
</evidence>